<dbReference type="PANTHER" id="PTHR45757">
    <property type="entry name" value="PROTEIN CBG23364-RELATED"/>
    <property type="match status" value="1"/>
</dbReference>
<evidence type="ECO:0000256" key="1">
    <source>
        <dbReference type="SAM" id="MobiDB-lite"/>
    </source>
</evidence>
<feature type="transmembrane region" description="Helical" evidence="2">
    <location>
        <begin position="139"/>
        <end position="159"/>
    </location>
</feature>
<keyword evidence="2" id="KW-1133">Transmembrane helix</keyword>
<dbReference type="EMBL" id="BTSY01000005">
    <property type="protein sequence ID" value="GMT30373.1"/>
    <property type="molecule type" value="Genomic_DNA"/>
</dbReference>
<keyword evidence="2" id="KW-0812">Transmembrane</keyword>
<evidence type="ECO:0000313" key="3">
    <source>
        <dbReference type="EMBL" id="GMT30373.1"/>
    </source>
</evidence>
<protein>
    <recommendedName>
        <fullName evidence="5">Membrane transporter</fullName>
    </recommendedName>
</protein>
<feature type="transmembrane region" description="Helical" evidence="2">
    <location>
        <begin position="171"/>
        <end position="190"/>
    </location>
</feature>
<proteinExistence type="predicted"/>
<dbReference type="InterPro" id="IPR011701">
    <property type="entry name" value="MFS"/>
</dbReference>
<gene>
    <name evidence="3" type="ORF">PFISCL1PPCAC_21670</name>
</gene>
<feature type="transmembrane region" description="Helical" evidence="2">
    <location>
        <begin position="107"/>
        <end position="127"/>
    </location>
</feature>
<feature type="transmembrane region" description="Helical" evidence="2">
    <location>
        <begin position="296"/>
        <end position="315"/>
    </location>
</feature>
<comment type="caution">
    <text evidence="3">The sequence shown here is derived from an EMBL/GenBank/DDBJ whole genome shotgun (WGS) entry which is preliminary data.</text>
</comment>
<name>A0AAV5WJ83_9BILA</name>
<feature type="transmembrane region" description="Helical" evidence="2">
    <location>
        <begin position="355"/>
        <end position="376"/>
    </location>
</feature>
<dbReference type="SUPFAM" id="SSF103473">
    <property type="entry name" value="MFS general substrate transporter"/>
    <property type="match status" value="1"/>
</dbReference>
<organism evidence="3 4">
    <name type="scientific">Pristionchus fissidentatus</name>
    <dbReference type="NCBI Taxonomy" id="1538716"/>
    <lineage>
        <taxon>Eukaryota</taxon>
        <taxon>Metazoa</taxon>
        <taxon>Ecdysozoa</taxon>
        <taxon>Nematoda</taxon>
        <taxon>Chromadorea</taxon>
        <taxon>Rhabditida</taxon>
        <taxon>Rhabditina</taxon>
        <taxon>Diplogasteromorpha</taxon>
        <taxon>Diplogasteroidea</taxon>
        <taxon>Neodiplogasteridae</taxon>
        <taxon>Pristionchus</taxon>
    </lineage>
</organism>
<feature type="transmembrane region" description="Helical" evidence="2">
    <location>
        <begin position="79"/>
        <end position="101"/>
    </location>
</feature>
<dbReference type="AlphaFoldDB" id="A0AAV5WJ83"/>
<dbReference type="PANTHER" id="PTHR45757:SF3">
    <property type="entry name" value="MFS DOMAIN-CONTAINING PROTEIN"/>
    <property type="match status" value="1"/>
</dbReference>
<evidence type="ECO:0000313" key="4">
    <source>
        <dbReference type="Proteomes" id="UP001432322"/>
    </source>
</evidence>
<feature type="compositionally biased region" description="Basic and acidic residues" evidence="1">
    <location>
        <begin position="389"/>
        <end position="401"/>
    </location>
</feature>
<dbReference type="GO" id="GO:0022857">
    <property type="term" value="F:transmembrane transporter activity"/>
    <property type="evidence" value="ECO:0007669"/>
    <property type="project" value="InterPro"/>
</dbReference>
<accession>A0AAV5WJ83</accession>
<sequence length="425" mass="46435">QILAIGTLCCTSILSNMNVYNFTKICAEPIDQDMSGNYTIMSSNFSRTQESVLQGAPAVGALVSSIPYMLTFNRFSGRLVFLSAGVISIAATALAPLAYSLGFWGFLVARIAQGISFSTVFQVIGLITAEWAALGEHGLFLAFLTGCTQLSNIFTMPVAGAICSSSLGWPWVFYVHAIVCTVMFALWLIIYRNAPDQHGAVTQKEIERIRRGKAEKKGKEPVPYGRILTDLGIWTAWLSAFADLLYVQVHWSLVRSDKTAGFLSAVPVIAQFGAKLLSGISSDALSCVSDTVNVKIYNTLALIVSGVFMIALAFVPRDQQLLCVIAIIMNIWAACILIEPFIVEPILTDHTSQQQWLIIFCIHGGFAIVTGVIFLFTADASPAPWTHFPSEKVDEPWRETSETSSSEAQTEETAVDEPWSSDVRF</sequence>
<reference evidence="3" key="1">
    <citation type="submission" date="2023-10" db="EMBL/GenBank/DDBJ databases">
        <title>Genome assembly of Pristionchus species.</title>
        <authorList>
            <person name="Yoshida K."/>
            <person name="Sommer R.J."/>
        </authorList>
    </citation>
    <scope>NUCLEOTIDE SEQUENCE</scope>
    <source>
        <strain evidence="3">RS5133</strain>
    </source>
</reference>
<feature type="non-terminal residue" evidence="3">
    <location>
        <position position="1"/>
    </location>
</feature>
<keyword evidence="2" id="KW-0472">Membrane</keyword>
<evidence type="ECO:0000256" key="2">
    <source>
        <dbReference type="SAM" id="Phobius"/>
    </source>
</evidence>
<feature type="region of interest" description="Disordered" evidence="1">
    <location>
        <begin position="387"/>
        <end position="425"/>
    </location>
</feature>
<dbReference type="InterPro" id="IPR036259">
    <property type="entry name" value="MFS_trans_sf"/>
</dbReference>
<dbReference type="Proteomes" id="UP001432322">
    <property type="component" value="Unassembled WGS sequence"/>
</dbReference>
<feature type="transmembrane region" description="Helical" evidence="2">
    <location>
        <begin position="322"/>
        <end position="343"/>
    </location>
</feature>
<dbReference type="Gene3D" id="1.20.1250.20">
    <property type="entry name" value="MFS general substrate transporter like domains"/>
    <property type="match status" value="1"/>
</dbReference>
<dbReference type="GO" id="GO:0016020">
    <property type="term" value="C:membrane"/>
    <property type="evidence" value="ECO:0007669"/>
    <property type="project" value="TreeGrafter"/>
</dbReference>
<evidence type="ECO:0008006" key="5">
    <source>
        <dbReference type="Google" id="ProtNLM"/>
    </source>
</evidence>
<keyword evidence="4" id="KW-1185">Reference proteome</keyword>
<dbReference type="Pfam" id="PF07690">
    <property type="entry name" value="MFS_1"/>
    <property type="match status" value="1"/>
</dbReference>